<evidence type="ECO:0000256" key="1">
    <source>
        <dbReference type="SAM" id="MobiDB-lite"/>
    </source>
</evidence>
<keyword evidence="3" id="KW-1185">Reference proteome</keyword>
<sequence>SEPDGDDMADDDGRGITGESVGSERPGRERKQTAVEVSSHLFSRECSCAQHRRPTVTAAAAAAARDGAGSGPPP</sequence>
<feature type="compositionally biased region" description="Acidic residues" evidence="1">
    <location>
        <begin position="1"/>
        <end position="10"/>
    </location>
</feature>
<evidence type="ECO:0000313" key="2">
    <source>
        <dbReference type="EMBL" id="EJK53531.1"/>
    </source>
</evidence>
<reference evidence="2 3" key="1">
    <citation type="journal article" date="2012" name="Genome Biol.">
        <title>Genome and low-iron response of an oceanic diatom adapted to chronic iron limitation.</title>
        <authorList>
            <person name="Lommer M."/>
            <person name="Specht M."/>
            <person name="Roy A.S."/>
            <person name="Kraemer L."/>
            <person name="Andreson R."/>
            <person name="Gutowska M.A."/>
            <person name="Wolf J."/>
            <person name="Bergner S.V."/>
            <person name="Schilhabel M.B."/>
            <person name="Klostermeier U.C."/>
            <person name="Beiko R.G."/>
            <person name="Rosenstiel P."/>
            <person name="Hippler M."/>
            <person name="Laroche J."/>
        </authorList>
    </citation>
    <scope>NUCLEOTIDE SEQUENCE [LARGE SCALE GENOMIC DNA]</scope>
    <source>
        <strain evidence="2 3">CCMP1005</strain>
    </source>
</reference>
<organism evidence="2 3">
    <name type="scientific">Thalassiosira oceanica</name>
    <name type="common">Marine diatom</name>
    <dbReference type="NCBI Taxonomy" id="159749"/>
    <lineage>
        <taxon>Eukaryota</taxon>
        <taxon>Sar</taxon>
        <taxon>Stramenopiles</taxon>
        <taxon>Ochrophyta</taxon>
        <taxon>Bacillariophyta</taxon>
        <taxon>Coscinodiscophyceae</taxon>
        <taxon>Thalassiosirophycidae</taxon>
        <taxon>Thalassiosirales</taxon>
        <taxon>Thalassiosiraceae</taxon>
        <taxon>Thalassiosira</taxon>
    </lineage>
</organism>
<feature type="region of interest" description="Disordered" evidence="1">
    <location>
        <begin position="1"/>
        <end position="35"/>
    </location>
</feature>
<proteinExistence type="predicted"/>
<comment type="caution">
    <text evidence="2">The sequence shown here is derived from an EMBL/GenBank/DDBJ whole genome shotgun (WGS) entry which is preliminary data.</text>
</comment>
<dbReference type="Proteomes" id="UP000266841">
    <property type="component" value="Unassembled WGS sequence"/>
</dbReference>
<dbReference type="EMBL" id="AGNL01037604">
    <property type="protein sequence ID" value="EJK53531.1"/>
    <property type="molecule type" value="Genomic_DNA"/>
</dbReference>
<feature type="non-terminal residue" evidence="2">
    <location>
        <position position="1"/>
    </location>
</feature>
<protein>
    <submittedName>
        <fullName evidence="2">Uncharacterized protein</fullName>
    </submittedName>
</protein>
<gene>
    <name evidence="2" type="ORF">THAOC_27017</name>
</gene>
<evidence type="ECO:0000313" key="3">
    <source>
        <dbReference type="Proteomes" id="UP000266841"/>
    </source>
</evidence>
<dbReference type="AlphaFoldDB" id="K0RXF2"/>
<name>K0RXF2_THAOC</name>
<accession>K0RXF2</accession>